<dbReference type="PATRIC" id="fig|742817.3.peg.1383"/>
<evidence type="ECO:0000313" key="4">
    <source>
        <dbReference type="Proteomes" id="UP000004892"/>
    </source>
</evidence>
<dbReference type="InterPro" id="IPR021144">
    <property type="entry name" value="UPF0597"/>
</dbReference>
<dbReference type="GO" id="GO:0080146">
    <property type="term" value="F:L-cysteine desulfhydrase activity"/>
    <property type="evidence" value="ECO:0007669"/>
    <property type="project" value="TreeGrafter"/>
</dbReference>
<dbReference type="HAMAP" id="MF_01845">
    <property type="entry name" value="UPF0597"/>
    <property type="match status" value="1"/>
</dbReference>
<dbReference type="SUPFAM" id="SSF103378">
    <property type="entry name" value="2-methylcitrate dehydratase PrpD"/>
    <property type="match status" value="1"/>
</dbReference>
<dbReference type="Proteomes" id="UP000004892">
    <property type="component" value="Unassembled WGS sequence"/>
</dbReference>
<proteinExistence type="inferred from homology"/>
<dbReference type="STRING" id="742817.HMPREF9449_01303"/>
<dbReference type="GeneID" id="98068880"/>
<gene>
    <name evidence="3" type="ORF">HMPREF9449_01303</name>
</gene>
<evidence type="ECO:0000256" key="1">
    <source>
        <dbReference type="HAMAP-Rule" id="MF_01845"/>
    </source>
</evidence>
<keyword evidence="4" id="KW-1185">Reference proteome</keyword>
<reference evidence="3 4" key="1">
    <citation type="submission" date="2012-01" db="EMBL/GenBank/DDBJ databases">
        <title>The Genome Sequence of Odoribacter laneus YIT 12061.</title>
        <authorList>
            <consortium name="The Broad Institute Genome Sequencing Platform"/>
            <person name="Earl A."/>
            <person name="Ward D."/>
            <person name="Feldgarden M."/>
            <person name="Gevers D."/>
            <person name="Morotomi M."/>
            <person name="Young S.K."/>
            <person name="Zeng Q."/>
            <person name="Gargeya S."/>
            <person name="Fitzgerald M."/>
            <person name="Haas B."/>
            <person name="Abouelleil A."/>
            <person name="Alvarado L."/>
            <person name="Arachchi H.M."/>
            <person name="Berlin A."/>
            <person name="Chapman S.B."/>
            <person name="Gearin G."/>
            <person name="Goldberg J."/>
            <person name="Griggs A."/>
            <person name="Gujja S."/>
            <person name="Hansen M."/>
            <person name="Heiman D."/>
            <person name="Howarth C."/>
            <person name="Larimer J."/>
            <person name="Lui A."/>
            <person name="MacDonald P.J.P."/>
            <person name="McCowen C."/>
            <person name="Montmayeur A."/>
            <person name="Murphy C."/>
            <person name="Neiman D."/>
            <person name="Pearson M."/>
            <person name="Priest M."/>
            <person name="Roberts A."/>
            <person name="Saif S."/>
            <person name="Shea T."/>
            <person name="Sisk P."/>
            <person name="Stolte C."/>
            <person name="Sykes S."/>
            <person name="Wortman J."/>
            <person name="Nusbaum C."/>
            <person name="Birren B."/>
        </authorList>
    </citation>
    <scope>NUCLEOTIDE SEQUENCE [LARGE SCALE GENOMIC DNA]</scope>
    <source>
        <strain evidence="3 4">YIT 12061</strain>
    </source>
</reference>
<dbReference type="eggNOG" id="COG3681">
    <property type="taxonomic scope" value="Bacteria"/>
</dbReference>
<evidence type="ECO:0000259" key="2">
    <source>
        <dbReference type="Pfam" id="PF03313"/>
    </source>
</evidence>
<dbReference type="PANTHER" id="PTHR30501">
    <property type="entry name" value="UPF0597 PROTEIN YHAM"/>
    <property type="match status" value="1"/>
</dbReference>
<name>H1DGB7_9BACT</name>
<dbReference type="AlphaFoldDB" id="H1DGB7"/>
<dbReference type="InterPro" id="IPR005130">
    <property type="entry name" value="Ser_deHydtase-like_asu"/>
</dbReference>
<dbReference type="EMBL" id="ADMC01000019">
    <property type="protein sequence ID" value="EHP48105.1"/>
    <property type="molecule type" value="Genomic_DNA"/>
</dbReference>
<dbReference type="HOGENOM" id="CLU_051840_0_0_10"/>
<dbReference type="RefSeq" id="WP_009136451.1">
    <property type="nucleotide sequence ID" value="NZ_JH594596.1"/>
</dbReference>
<protein>
    <recommendedName>
        <fullName evidence="1">UPF0597 protein HMPREF9449_01303</fullName>
    </recommendedName>
</protein>
<dbReference type="PANTHER" id="PTHR30501:SF2">
    <property type="entry name" value="UPF0597 PROTEIN YHAM"/>
    <property type="match status" value="1"/>
</dbReference>
<organism evidence="3 4">
    <name type="scientific">Odoribacter laneus YIT 12061</name>
    <dbReference type="NCBI Taxonomy" id="742817"/>
    <lineage>
        <taxon>Bacteria</taxon>
        <taxon>Pseudomonadati</taxon>
        <taxon>Bacteroidota</taxon>
        <taxon>Bacteroidia</taxon>
        <taxon>Bacteroidales</taxon>
        <taxon>Odoribacteraceae</taxon>
        <taxon>Odoribacter</taxon>
    </lineage>
</organism>
<dbReference type="Pfam" id="PF03313">
    <property type="entry name" value="SDH_alpha"/>
    <property type="match status" value="1"/>
</dbReference>
<dbReference type="Gene3D" id="1.10.4100.10">
    <property type="entry name" value="2-methylcitrate dehydratase PrpD"/>
    <property type="match status" value="1"/>
</dbReference>
<accession>H1DGB7</accession>
<dbReference type="InterPro" id="IPR042183">
    <property type="entry name" value="MmgE/PrpD_sf_1"/>
</dbReference>
<comment type="caution">
    <text evidence="3">The sequence shown here is derived from an EMBL/GenBank/DDBJ whole genome shotgun (WGS) entry which is preliminary data.</text>
</comment>
<dbReference type="InterPro" id="IPR036148">
    <property type="entry name" value="MmgE/PrpD_sf"/>
</dbReference>
<evidence type="ECO:0000313" key="3">
    <source>
        <dbReference type="EMBL" id="EHP48105.1"/>
    </source>
</evidence>
<sequence length="430" mass="46413">MCQVTDEQIIEILRQEAVPALGCTEPVACALACARCREELGDIPEELEVWVSGNIYKNGMGVGIPGTGMTGLPIAAALGAVCGRSEYGLEVLKDVSEEDNLEKARCLVEAQKVRVKMKQDAPDKLYAEAIARKGKEVVRTVIVHAHTNIVWVEKNGEILFRKEYSLLCQDKKDRPELSIARIWTFIHEIALEKIEFVLQGAEMNKAISAEGLKAAYGLQIGRTLKENIEKGLLEDDLLNNALIWATAASDARMDGCEKPVMTNSGSGNQGITVILPVVVAAERFGSSREQLARALALSNLIAAHIHYYLGHLSALCGILIAGTGSASAITYLMGGNYEQVVNTIKTMCSNLTGMMCDGAKQGCALKVYSGVSAAVQAALLSMRGIKTNNDGIIEDDIEKTIRNVGLIGTAGMEQTDRTILEIMTQKEGKN</sequence>
<dbReference type="PIRSF" id="PIRSF006054">
    <property type="entry name" value="UCP006054"/>
    <property type="match status" value="1"/>
</dbReference>
<feature type="domain" description="Serine dehydratase-like alpha subunit" evidence="2">
    <location>
        <begin position="86"/>
        <end position="421"/>
    </location>
</feature>
<dbReference type="GO" id="GO:0019450">
    <property type="term" value="P:L-cysteine catabolic process to pyruvate"/>
    <property type="evidence" value="ECO:0007669"/>
    <property type="project" value="TreeGrafter"/>
</dbReference>
<comment type="similarity">
    <text evidence="1">Belongs to the UPF0597 family.</text>
</comment>